<feature type="signal peptide" evidence="2">
    <location>
        <begin position="1"/>
        <end position="15"/>
    </location>
</feature>
<comment type="caution">
    <text evidence="3">The sequence shown here is derived from an EMBL/GenBank/DDBJ whole genome shotgun (WGS) entry which is preliminary data.</text>
</comment>
<name>A0A5J9W146_9POAL</name>
<proteinExistence type="predicted"/>
<feature type="chain" id="PRO_5023891313" evidence="2">
    <location>
        <begin position="16"/>
        <end position="94"/>
    </location>
</feature>
<evidence type="ECO:0000313" key="3">
    <source>
        <dbReference type="EMBL" id="TVU41671.1"/>
    </source>
</evidence>
<evidence type="ECO:0000313" key="4">
    <source>
        <dbReference type="Proteomes" id="UP000324897"/>
    </source>
</evidence>
<gene>
    <name evidence="3" type="ORF">EJB05_15211</name>
</gene>
<protein>
    <submittedName>
        <fullName evidence="3">Uncharacterized protein</fullName>
    </submittedName>
</protein>
<accession>A0A5J9W146</accession>
<dbReference type="Gramene" id="TVU41671">
    <property type="protein sequence ID" value="TVU41671"/>
    <property type="gene ID" value="EJB05_15211"/>
</dbReference>
<dbReference type="EMBL" id="RWGY01000007">
    <property type="protein sequence ID" value="TVU41671.1"/>
    <property type="molecule type" value="Genomic_DNA"/>
</dbReference>
<sequence>MLFFLLAMADWCCLAAVGVPVASPATPATPSTTTLANLATPSAPMTTLAGRSQDEGDPNSTIIRQQEHRARLRQVFPSLLPFFQQRLPCSKLNR</sequence>
<reference evidence="3 4" key="1">
    <citation type="journal article" date="2019" name="Sci. Rep.">
        <title>A high-quality genome of Eragrostis curvula grass provides insights into Poaceae evolution and supports new strategies to enhance forage quality.</title>
        <authorList>
            <person name="Carballo J."/>
            <person name="Santos B.A.C.M."/>
            <person name="Zappacosta D."/>
            <person name="Garbus I."/>
            <person name="Selva J.P."/>
            <person name="Gallo C.A."/>
            <person name="Diaz A."/>
            <person name="Albertini E."/>
            <person name="Caccamo M."/>
            <person name="Echenique V."/>
        </authorList>
    </citation>
    <scope>NUCLEOTIDE SEQUENCE [LARGE SCALE GENOMIC DNA]</scope>
    <source>
        <strain evidence="4">cv. Victoria</strain>
        <tissue evidence="3">Leaf</tissue>
    </source>
</reference>
<feature type="non-terminal residue" evidence="3">
    <location>
        <position position="1"/>
    </location>
</feature>
<feature type="region of interest" description="Disordered" evidence="1">
    <location>
        <begin position="25"/>
        <end position="59"/>
    </location>
</feature>
<evidence type="ECO:0000256" key="1">
    <source>
        <dbReference type="SAM" id="MobiDB-lite"/>
    </source>
</evidence>
<organism evidence="3 4">
    <name type="scientific">Eragrostis curvula</name>
    <name type="common">weeping love grass</name>
    <dbReference type="NCBI Taxonomy" id="38414"/>
    <lineage>
        <taxon>Eukaryota</taxon>
        <taxon>Viridiplantae</taxon>
        <taxon>Streptophyta</taxon>
        <taxon>Embryophyta</taxon>
        <taxon>Tracheophyta</taxon>
        <taxon>Spermatophyta</taxon>
        <taxon>Magnoliopsida</taxon>
        <taxon>Liliopsida</taxon>
        <taxon>Poales</taxon>
        <taxon>Poaceae</taxon>
        <taxon>PACMAD clade</taxon>
        <taxon>Chloridoideae</taxon>
        <taxon>Eragrostideae</taxon>
        <taxon>Eragrostidinae</taxon>
        <taxon>Eragrostis</taxon>
    </lineage>
</organism>
<keyword evidence="2" id="KW-0732">Signal</keyword>
<feature type="compositionally biased region" description="Low complexity" evidence="1">
    <location>
        <begin position="25"/>
        <end position="44"/>
    </location>
</feature>
<evidence type="ECO:0000256" key="2">
    <source>
        <dbReference type="SAM" id="SignalP"/>
    </source>
</evidence>
<dbReference type="Proteomes" id="UP000324897">
    <property type="component" value="Chromosome 4"/>
</dbReference>
<keyword evidence="4" id="KW-1185">Reference proteome</keyword>
<dbReference type="AlphaFoldDB" id="A0A5J9W146"/>